<dbReference type="PROSITE" id="PS50919">
    <property type="entry name" value="MIR"/>
    <property type="match status" value="1"/>
</dbReference>
<dbReference type="UniPathway" id="UPA00378"/>
<dbReference type="InterPro" id="IPR027005">
    <property type="entry name" value="PMT-like"/>
</dbReference>
<dbReference type="CDD" id="cd23276">
    <property type="entry name" value="beta-trefoil_MIR_PMT"/>
    <property type="match status" value="1"/>
</dbReference>
<accession>A0A3R7PSN9</accession>
<keyword evidence="6 17" id="KW-0808">Transferase</keyword>
<evidence type="ECO:0000256" key="13">
    <source>
        <dbReference type="ARBA" id="ARBA00045085"/>
    </source>
</evidence>
<evidence type="ECO:0000256" key="15">
    <source>
        <dbReference type="SAM" id="Phobius"/>
    </source>
</evidence>
<comment type="subcellular location">
    <subcellularLocation>
        <location evidence="1">Endoplasmic reticulum membrane</location>
        <topology evidence="1">Multi-pass membrane protein</topology>
    </subcellularLocation>
</comment>
<comment type="similarity">
    <text evidence="3">Belongs to the glycosyltransferase 39 family.</text>
</comment>
<feature type="transmembrane region" description="Helical" evidence="15">
    <location>
        <begin position="12"/>
        <end position="29"/>
    </location>
</feature>
<keyword evidence="11 15" id="KW-0472">Membrane</keyword>
<dbReference type="SUPFAM" id="SSF82109">
    <property type="entry name" value="MIR domain"/>
    <property type="match status" value="1"/>
</dbReference>
<protein>
    <recommendedName>
        <fullName evidence="12">Protein O-mannosyl-transferase 2</fullName>
        <ecNumber evidence="4">2.4.1.109</ecNumber>
    </recommendedName>
</protein>
<evidence type="ECO:0000256" key="4">
    <source>
        <dbReference type="ARBA" id="ARBA00012839"/>
    </source>
</evidence>
<organism evidence="17 18">
    <name type="scientific">Penaeus vannamei</name>
    <name type="common">Whiteleg shrimp</name>
    <name type="synonym">Litopenaeus vannamei</name>
    <dbReference type="NCBI Taxonomy" id="6689"/>
    <lineage>
        <taxon>Eukaryota</taxon>
        <taxon>Metazoa</taxon>
        <taxon>Ecdysozoa</taxon>
        <taxon>Arthropoda</taxon>
        <taxon>Crustacea</taxon>
        <taxon>Multicrustacea</taxon>
        <taxon>Malacostraca</taxon>
        <taxon>Eumalacostraca</taxon>
        <taxon>Eucarida</taxon>
        <taxon>Decapoda</taxon>
        <taxon>Dendrobranchiata</taxon>
        <taxon>Penaeoidea</taxon>
        <taxon>Penaeidae</taxon>
        <taxon>Penaeus</taxon>
    </lineage>
</organism>
<evidence type="ECO:0000256" key="2">
    <source>
        <dbReference type="ARBA" id="ARBA00004922"/>
    </source>
</evidence>
<dbReference type="STRING" id="6689.A0A3R7PSN9"/>
<evidence type="ECO:0000256" key="7">
    <source>
        <dbReference type="ARBA" id="ARBA00022692"/>
    </source>
</evidence>
<evidence type="ECO:0000256" key="9">
    <source>
        <dbReference type="ARBA" id="ARBA00022824"/>
    </source>
</evidence>
<keyword evidence="5" id="KW-0328">Glycosyltransferase</keyword>
<keyword evidence="9" id="KW-0256">Endoplasmic reticulum</keyword>
<evidence type="ECO:0000256" key="5">
    <source>
        <dbReference type="ARBA" id="ARBA00022676"/>
    </source>
</evidence>
<comment type="catalytic activity">
    <reaction evidence="13">
        <text>a di-trans,poly-cis-dolichyl beta-D-mannosyl phosphate + L-threonyl-[protein] = 3-O-(alpha-D-mannosyl)-L-threonyl-[protein] + a di-trans,poly-cis-dolichyl phosphate + H(+)</text>
        <dbReference type="Rhea" id="RHEA:53396"/>
        <dbReference type="Rhea" id="RHEA-COMP:11060"/>
        <dbReference type="Rhea" id="RHEA-COMP:13547"/>
        <dbReference type="Rhea" id="RHEA-COMP:19498"/>
        <dbReference type="Rhea" id="RHEA-COMP:19501"/>
        <dbReference type="ChEBI" id="CHEBI:15378"/>
        <dbReference type="ChEBI" id="CHEBI:30013"/>
        <dbReference type="ChEBI" id="CHEBI:57683"/>
        <dbReference type="ChEBI" id="CHEBI:58211"/>
        <dbReference type="ChEBI" id="CHEBI:137323"/>
        <dbReference type="EC" id="2.4.1.109"/>
    </reaction>
</comment>
<comment type="caution">
    <text evidence="17">The sequence shown here is derived from an EMBL/GenBank/DDBJ whole genome shotgun (WGS) entry which is preliminary data.</text>
</comment>
<dbReference type="SMART" id="SM00472">
    <property type="entry name" value="MIR"/>
    <property type="match status" value="2"/>
</dbReference>
<comment type="catalytic activity">
    <reaction evidence="14">
        <text>a di-trans,poly-cis-dolichyl beta-D-mannosyl phosphate + L-seryl-[protein] = 3-O-(alpha-D-mannosyl)-L-seryl-[protein] + a di-trans,poly-cis-dolichyl phosphate + H(+)</text>
        <dbReference type="Rhea" id="RHEA:17377"/>
        <dbReference type="Rhea" id="RHEA-COMP:9863"/>
        <dbReference type="Rhea" id="RHEA-COMP:13546"/>
        <dbReference type="Rhea" id="RHEA-COMP:19498"/>
        <dbReference type="Rhea" id="RHEA-COMP:19501"/>
        <dbReference type="ChEBI" id="CHEBI:15378"/>
        <dbReference type="ChEBI" id="CHEBI:29999"/>
        <dbReference type="ChEBI" id="CHEBI:57683"/>
        <dbReference type="ChEBI" id="CHEBI:58211"/>
        <dbReference type="ChEBI" id="CHEBI:137321"/>
        <dbReference type="EC" id="2.4.1.109"/>
    </reaction>
</comment>
<evidence type="ECO:0000256" key="3">
    <source>
        <dbReference type="ARBA" id="ARBA00007222"/>
    </source>
</evidence>
<dbReference type="InterPro" id="IPR003342">
    <property type="entry name" value="ArnT-like_N"/>
</dbReference>
<evidence type="ECO:0000256" key="11">
    <source>
        <dbReference type="ARBA" id="ARBA00023136"/>
    </source>
</evidence>
<dbReference type="PANTHER" id="PTHR10050">
    <property type="entry name" value="DOLICHYL-PHOSPHATE-MANNOSE--PROTEIN MANNOSYLTRANSFERASE"/>
    <property type="match status" value="1"/>
</dbReference>
<keyword evidence="7 15" id="KW-0812">Transmembrane</keyword>
<evidence type="ECO:0000256" key="6">
    <source>
        <dbReference type="ARBA" id="ARBA00022679"/>
    </source>
</evidence>
<proteinExistence type="inferred from homology"/>
<dbReference type="EC" id="2.4.1.109" evidence="4"/>
<dbReference type="Gene3D" id="2.80.10.50">
    <property type="match status" value="1"/>
</dbReference>
<feature type="transmembrane region" description="Helical" evidence="15">
    <location>
        <begin position="113"/>
        <end position="133"/>
    </location>
</feature>
<evidence type="ECO:0000256" key="12">
    <source>
        <dbReference type="ARBA" id="ARBA00039583"/>
    </source>
</evidence>
<evidence type="ECO:0000256" key="8">
    <source>
        <dbReference type="ARBA" id="ARBA00022737"/>
    </source>
</evidence>
<evidence type="ECO:0000256" key="1">
    <source>
        <dbReference type="ARBA" id="ARBA00004477"/>
    </source>
</evidence>
<name>A0A3R7PSN9_PENVA</name>
<dbReference type="AlphaFoldDB" id="A0A3R7PSN9"/>
<feature type="transmembrane region" description="Helical" evidence="15">
    <location>
        <begin position="153"/>
        <end position="174"/>
    </location>
</feature>
<sequence>MYLAGGSSRMWWAVFWVFVAAGVGSRLHFITMPYKVVWDEAHFGKMVSWYINRTFFFDVHPVGGKLLLTLFGYLGGYNGTHSFESPDKPYDGYDGIMAMRVVSSRVCRRCAEAVFWMCFDGAALVPLGFHTVWTLTRSLPASTFAAGLITFEVGTITLSKFILLDPLLLFFILASFHGFTFMHEADDRSFSKQWWFAYLYTGAMLGCVMSVKFVGLFIVLVVGLYVALDLWQKLGELDRPLLSVAAHFMARVLTLILLPAAIYVGVFFIHDQLLFKAKTLHAADEGTFSPGFQMRLKTNFLNNLTQPKKLAYGNVITLKNTNLAGIYLHSHNFTYPQHKVGKNKQQLTGFGAKDVNNYFKVLFPEEDPDLGDTFYDGLPEYVMNGDWVRLYHMTTNSLVSCDRNMSLVTRKHYLAYAKAYNLTDPALAAKINRAFDENPEATVSNPNITMWQLWSVHIVGGKPGEYVKALDSRVKFVCIPLTCALTWTREKLPLKWGFNQQEISCSKNVMDDYTNWMVEINMNPHLKNESFSHLESGFFSRMIETHRVMTFINGRLVTTRGSR</sequence>
<comment type="pathway">
    <text evidence="2">Protein modification; protein glycosylation.</text>
</comment>
<dbReference type="GO" id="GO:0005789">
    <property type="term" value="C:endoplasmic reticulum membrane"/>
    <property type="evidence" value="ECO:0007669"/>
    <property type="project" value="UniProtKB-SubCell"/>
</dbReference>
<dbReference type="EMBL" id="QCYY01001729">
    <property type="protein sequence ID" value="ROT75817.1"/>
    <property type="molecule type" value="Genomic_DNA"/>
</dbReference>
<evidence type="ECO:0000256" key="14">
    <source>
        <dbReference type="ARBA" id="ARBA00045102"/>
    </source>
</evidence>
<keyword evidence="10 15" id="KW-1133">Transmembrane helix</keyword>
<gene>
    <name evidence="17" type="ORF">C7M84_005631</name>
</gene>
<dbReference type="InterPro" id="IPR016093">
    <property type="entry name" value="MIR_motif"/>
</dbReference>
<dbReference type="Pfam" id="PF02366">
    <property type="entry name" value="PMT"/>
    <property type="match status" value="1"/>
</dbReference>
<reference evidence="17 18" key="2">
    <citation type="submission" date="2019-01" db="EMBL/GenBank/DDBJ databases">
        <title>The decoding of complex shrimp genome reveals the adaptation for benthos swimmer, frequently molting mechanism and breeding impact on genome.</title>
        <authorList>
            <person name="Sun Y."/>
            <person name="Gao Y."/>
            <person name="Yu Y."/>
        </authorList>
    </citation>
    <scope>NUCLEOTIDE SEQUENCE [LARGE SCALE GENOMIC DNA]</scope>
    <source>
        <tissue evidence="17">Muscle</tissue>
    </source>
</reference>
<dbReference type="InterPro" id="IPR036300">
    <property type="entry name" value="MIR_dom_sf"/>
</dbReference>
<evidence type="ECO:0000313" key="18">
    <source>
        <dbReference type="Proteomes" id="UP000283509"/>
    </source>
</evidence>
<feature type="transmembrane region" description="Helical" evidence="15">
    <location>
        <begin position="248"/>
        <end position="269"/>
    </location>
</feature>
<keyword evidence="18" id="KW-1185">Reference proteome</keyword>
<evidence type="ECO:0000259" key="16">
    <source>
        <dbReference type="PROSITE" id="PS50919"/>
    </source>
</evidence>
<dbReference type="Proteomes" id="UP000283509">
    <property type="component" value="Unassembled WGS sequence"/>
</dbReference>
<feature type="domain" description="MIR" evidence="16">
    <location>
        <begin position="307"/>
        <end position="364"/>
    </location>
</feature>
<feature type="transmembrane region" description="Helical" evidence="15">
    <location>
        <begin position="195"/>
        <end position="228"/>
    </location>
</feature>
<evidence type="ECO:0000313" key="17">
    <source>
        <dbReference type="EMBL" id="ROT75817.1"/>
    </source>
</evidence>
<dbReference type="OrthoDB" id="5561486at2759"/>
<reference evidence="17 18" key="1">
    <citation type="submission" date="2018-04" db="EMBL/GenBank/DDBJ databases">
        <authorList>
            <person name="Zhang X."/>
            <person name="Yuan J."/>
            <person name="Li F."/>
            <person name="Xiang J."/>
        </authorList>
    </citation>
    <scope>NUCLEOTIDE SEQUENCE [LARGE SCALE GENOMIC DNA]</scope>
    <source>
        <tissue evidence="17">Muscle</tissue>
    </source>
</reference>
<dbReference type="PANTHER" id="PTHR10050:SF46">
    <property type="entry name" value="PROTEIN O-MANNOSYL-TRANSFERASE 2"/>
    <property type="match status" value="1"/>
</dbReference>
<evidence type="ECO:0000256" key="10">
    <source>
        <dbReference type="ARBA" id="ARBA00022989"/>
    </source>
</evidence>
<keyword evidence="8" id="KW-0677">Repeat</keyword>
<dbReference type="GO" id="GO:0004169">
    <property type="term" value="F:dolichyl-phosphate-mannose-protein mannosyltransferase activity"/>
    <property type="evidence" value="ECO:0007669"/>
    <property type="project" value="UniProtKB-EC"/>
</dbReference>